<dbReference type="AlphaFoldDB" id="A0A1G5CZ77"/>
<evidence type="ECO:0000313" key="2">
    <source>
        <dbReference type="Proteomes" id="UP000183047"/>
    </source>
</evidence>
<organism evidence="1 2">
    <name type="scientific">Butyrivibrio hungatei</name>
    <dbReference type="NCBI Taxonomy" id="185008"/>
    <lineage>
        <taxon>Bacteria</taxon>
        <taxon>Bacillati</taxon>
        <taxon>Bacillota</taxon>
        <taxon>Clostridia</taxon>
        <taxon>Lachnospirales</taxon>
        <taxon>Lachnospiraceae</taxon>
        <taxon>Butyrivibrio</taxon>
    </lineage>
</organism>
<dbReference type="Proteomes" id="UP000183047">
    <property type="component" value="Unassembled WGS sequence"/>
</dbReference>
<proteinExistence type="predicted"/>
<accession>A0A1G5CZ77</accession>
<name>A0A1G5CZ77_9FIRM</name>
<protein>
    <submittedName>
        <fullName evidence="1">Uncharacterized protein</fullName>
    </submittedName>
</protein>
<reference evidence="2" key="1">
    <citation type="submission" date="2016-10" db="EMBL/GenBank/DDBJ databases">
        <authorList>
            <person name="Varghese N."/>
            <person name="Submissions S."/>
        </authorList>
    </citation>
    <scope>NUCLEOTIDE SEQUENCE [LARGE SCALE GENOMIC DNA]</scope>
    <source>
        <strain evidence="2">XBD2006</strain>
    </source>
</reference>
<dbReference type="EMBL" id="FMUR01000007">
    <property type="protein sequence ID" value="SCY07745.1"/>
    <property type="molecule type" value="Genomic_DNA"/>
</dbReference>
<gene>
    <name evidence="1" type="ORF">SAMN02910451_01303</name>
</gene>
<keyword evidence="2" id="KW-1185">Reference proteome</keyword>
<sequence length="132" mass="15625">MAEKSKEIIHDTRIEGKEIQTDSGNKITFNGNYFWTKTSGFIEQLNVYFFVDIDGQNQVIEWNNGDAGKGWFLRRWKERGDETFSARDAYVYKMIFSKMPEREGQISKPEWLFLDSESEESRTFIDMLENLK</sequence>
<evidence type="ECO:0000313" key="1">
    <source>
        <dbReference type="EMBL" id="SCY07745.1"/>
    </source>
</evidence>
<dbReference type="OrthoDB" id="2004540at2"/>